<dbReference type="EMBL" id="CAEZSR010000077">
    <property type="protein sequence ID" value="CAB4566149.1"/>
    <property type="molecule type" value="Genomic_DNA"/>
</dbReference>
<evidence type="ECO:0000256" key="1">
    <source>
        <dbReference type="ARBA" id="ARBA00038310"/>
    </source>
</evidence>
<accession>A0A6J6DT53</accession>
<dbReference type="Gene3D" id="3.20.20.140">
    <property type="entry name" value="Metal-dependent hydrolases"/>
    <property type="match status" value="1"/>
</dbReference>
<comment type="similarity">
    <text evidence="1">Belongs to the metallo-dependent hydrolases superfamily.</text>
</comment>
<dbReference type="SUPFAM" id="SSF51556">
    <property type="entry name" value="Metallo-dependent hydrolases"/>
    <property type="match status" value="1"/>
</dbReference>
<dbReference type="Pfam" id="PF04909">
    <property type="entry name" value="Amidohydro_2"/>
    <property type="match status" value="1"/>
</dbReference>
<dbReference type="InterPro" id="IPR006680">
    <property type="entry name" value="Amidohydro-rel"/>
</dbReference>
<dbReference type="PANTHER" id="PTHR43569:SF2">
    <property type="entry name" value="AMIDOHYDROLASE-RELATED DOMAIN-CONTAINING PROTEIN"/>
    <property type="match status" value="1"/>
</dbReference>
<dbReference type="GO" id="GO:0016787">
    <property type="term" value="F:hydrolase activity"/>
    <property type="evidence" value="ECO:0007669"/>
    <property type="project" value="InterPro"/>
</dbReference>
<dbReference type="InterPro" id="IPR052350">
    <property type="entry name" value="Metallo-dep_Lactonases"/>
</dbReference>
<dbReference type="PANTHER" id="PTHR43569">
    <property type="entry name" value="AMIDOHYDROLASE"/>
    <property type="match status" value="1"/>
</dbReference>
<gene>
    <name evidence="3" type="ORF">UFOPK1493_02106</name>
</gene>
<protein>
    <submittedName>
        <fullName evidence="3">Unannotated protein</fullName>
    </submittedName>
</protein>
<evidence type="ECO:0000313" key="3">
    <source>
        <dbReference type="EMBL" id="CAB4566149.1"/>
    </source>
</evidence>
<evidence type="ECO:0000259" key="2">
    <source>
        <dbReference type="Pfam" id="PF04909"/>
    </source>
</evidence>
<reference evidence="3" key="1">
    <citation type="submission" date="2020-05" db="EMBL/GenBank/DDBJ databases">
        <authorList>
            <person name="Chiriac C."/>
            <person name="Salcher M."/>
            <person name="Ghai R."/>
            <person name="Kavagutti S V."/>
        </authorList>
    </citation>
    <scope>NUCLEOTIDE SEQUENCE</scope>
</reference>
<sequence>MLVDAHHHLWDIEARPQPWMRAPGYEPLARTHDAAEHARLAQAAGVDASVVVQCVADVAETRELLEIAAADPVITGVVGWVDLTAPDVADVIAELRDGPGGSHLRGIRHQVHDEADVDWLRRADVRRGIAAVGAAGLAYDLLLRPAHFPAAIDTARSLPDVRFVLDHLGKPEIEQGRIEPWSVLLRELAALRTTTCKLSGLVTEASWTAWTPDQLRPYAEVALDAFGADRTMVGSDWPVCTLATDHATSIGLADVLLPGLSDAERRAVRGATAVSVYGLPAAAP</sequence>
<dbReference type="InterPro" id="IPR032466">
    <property type="entry name" value="Metal_Hydrolase"/>
</dbReference>
<proteinExistence type="inferred from homology"/>
<dbReference type="AlphaFoldDB" id="A0A6J6DT53"/>
<organism evidence="3">
    <name type="scientific">freshwater metagenome</name>
    <dbReference type="NCBI Taxonomy" id="449393"/>
    <lineage>
        <taxon>unclassified sequences</taxon>
        <taxon>metagenomes</taxon>
        <taxon>ecological metagenomes</taxon>
    </lineage>
</organism>
<feature type="domain" description="Amidohydrolase-related" evidence="2">
    <location>
        <begin position="3"/>
        <end position="279"/>
    </location>
</feature>
<name>A0A6J6DT53_9ZZZZ</name>